<feature type="transmembrane region" description="Helical" evidence="5">
    <location>
        <begin position="252"/>
        <end position="272"/>
    </location>
</feature>
<feature type="transmembrane region" description="Helical" evidence="5">
    <location>
        <begin position="323"/>
        <end position="345"/>
    </location>
</feature>
<dbReference type="InterPro" id="IPR043203">
    <property type="entry name" value="VGCC_Ca_Na"/>
</dbReference>
<dbReference type="InterPro" id="IPR011992">
    <property type="entry name" value="EF-hand-dom_pair"/>
</dbReference>
<keyword evidence="3 5" id="KW-1133">Transmembrane helix</keyword>
<dbReference type="InterPro" id="IPR027359">
    <property type="entry name" value="Volt_channel_dom_sf"/>
</dbReference>
<feature type="transmembrane region" description="Helical" evidence="5">
    <location>
        <begin position="173"/>
        <end position="191"/>
    </location>
</feature>
<comment type="subcellular location">
    <subcellularLocation>
        <location evidence="1">Membrane</location>
        <topology evidence="1">Multi-pass membrane protein</topology>
    </subcellularLocation>
</comment>
<dbReference type="AlphaFoldDB" id="A0A812Q5T1"/>
<feature type="transmembrane region" description="Helical" evidence="5">
    <location>
        <begin position="399"/>
        <end position="424"/>
    </location>
</feature>
<feature type="transmembrane region" description="Helical" evidence="5">
    <location>
        <begin position="218"/>
        <end position="240"/>
    </location>
</feature>
<keyword evidence="2 5" id="KW-0812">Transmembrane</keyword>
<sequence>MECDGDLVALQAEIDREQQELLSLVEEQHGAWRQKLRLSFARLRVLSKQAILHEIGDSESNASLKETGAPCTHGPRPAVAGHITAQPLAAGIDPLPLRVDEEIIEHSIRESPTWSLDRSLSPKSAIAVPVAEPSGSQSGKVIAPAMSSVDFRLTERTISVNGVALLRQRVKLYIDYVAGVFVLLNTILMLVELEWEGRASGYHIGMSPPLPFEHAEPIFRVLDSMFVYIYLAELVLRMWITWPEFHRSCSNWFDAVLVTSGLVDIYIIVPLAHGQSGGLRNIAMLRLFRAAKSLRSMRMVRTFKLFHGLRLLVQACTSFLPSLGWSMVLLCVFMLMGALIMGNLLQDWIMDDEMPLEDRRWVWLHYGTSWQSFYTLYEITFAGNWPTRARPILEKVSPIFAVFFLTYITVIVFAVIRVISAIFLKDTLDAAHSDAENMVAENLQKKADYVKKLETFFKAIDEFGDGLITEARLKDILNNPKVAAYFATLEVDVHESAALFHLLDDGDGQVTLTEFIDGICRCKGPARAIDQVAMHSDIRQLDKKITKLVRVLRDSKLIDSRSKSPGKRMSGQPANRAQDLLTFRMRSLEGDGGFSRHHSPF</sequence>
<keyword evidence="8" id="KW-1185">Reference proteome</keyword>
<evidence type="ECO:0000256" key="2">
    <source>
        <dbReference type="ARBA" id="ARBA00022692"/>
    </source>
</evidence>
<accession>A0A812Q5T1</accession>
<evidence type="ECO:0000313" key="8">
    <source>
        <dbReference type="Proteomes" id="UP000649617"/>
    </source>
</evidence>
<organism evidence="7 8">
    <name type="scientific">Symbiodinium pilosum</name>
    <name type="common">Dinoflagellate</name>
    <dbReference type="NCBI Taxonomy" id="2952"/>
    <lineage>
        <taxon>Eukaryota</taxon>
        <taxon>Sar</taxon>
        <taxon>Alveolata</taxon>
        <taxon>Dinophyceae</taxon>
        <taxon>Suessiales</taxon>
        <taxon>Symbiodiniaceae</taxon>
        <taxon>Symbiodinium</taxon>
    </lineage>
</organism>
<dbReference type="GO" id="GO:0001518">
    <property type="term" value="C:voltage-gated sodium channel complex"/>
    <property type="evidence" value="ECO:0007669"/>
    <property type="project" value="TreeGrafter"/>
</dbReference>
<gene>
    <name evidence="7" type="primary">scn4aa</name>
    <name evidence="7" type="ORF">SPIL2461_LOCUS9447</name>
</gene>
<feature type="domain" description="Ion transport" evidence="6">
    <location>
        <begin position="173"/>
        <end position="423"/>
    </location>
</feature>
<dbReference type="SUPFAM" id="SSF81324">
    <property type="entry name" value="Voltage-gated potassium channels"/>
    <property type="match status" value="1"/>
</dbReference>
<name>A0A812Q5T1_SYMPI</name>
<dbReference type="GO" id="GO:0005248">
    <property type="term" value="F:voltage-gated sodium channel activity"/>
    <property type="evidence" value="ECO:0007669"/>
    <property type="project" value="TreeGrafter"/>
</dbReference>
<dbReference type="Pfam" id="PF00520">
    <property type="entry name" value="Ion_trans"/>
    <property type="match status" value="1"/>
</dbReference>
<evidence type="ECO:0000256" key="1">
    <source>
        <dbReference type="ARBA" id="ARBA00004141"/>
    </source>
</evidence>
<dbReference type="PANTHER" id="PTHR10037:SF62">
    <property type="entry name" value="SODIUM CHANNEL PROTEIN 60E"/>
    <property type="match status" value="1"/>
</dbReference>
<comment type="caution">
    <text evidence="7">The sequence shown here is derived from an EMBL/GenBank/DDBJ whole genome shotgun (WGS) entry which is preliminary data.</text>
</comment>
<reference evidence="7" key="1">
    <citation type="submission" date="2021-02" db="EMBL/GenBank/DDBJ databases">
        <authorList>
            <person name="Dougan E. K."/>
            <person name="Rhodes N."/>
            <person name="Thang M."/>
            <person name="Chan C."/>
        </authorList>
    </citation>
    <scope>NUCLEOTIDE SEQUENCE</scope>
</reference>
<evidence type="ECO:0000259" key="6">
    <source>
        <dbReference type="Pfam" id="PF00520"/>
    </source>
</evidence>
<evidence type="ECO:0000256" key="3">
    <source>
        <dbReference type="ARBA" id="ARBA00022989"/>
    </source>
</evidence>
<dbReference type="SUPFAM" id="SSF47473">
    <property type="entry name" value="EF-hand"/>
    <property type="match status" value="1"/>
</dbReference>
<dbReference type="EMBL" id="CAJNIZ010016446">
    <property type="protein sequence ID" value="CAE7386013.1"/>
    <property type="molecule type" value="Genomic_DNA"/>
</dbReference>
<dbReference type="OrthoDB" id="435055at2759"/>
<protein>
    <submittedName>
        <fullName evidence="7">Scn4aa protein</fullName>
    </submittedName>
</protein>
<evidence type="ECO:0000256" key="4">
    <source>
        <dbReference type="ARBA" id="ARBA00023136"/>
    </source>
</evidence>
<dbReference type="PANTHER" id="PTHR10037">
    <property type="entry name" value="VOLTAGE-GATED CATION CHANNEL CALCIUM AND SODIUM"/>
    <property type="match status" value="1"/>
</dbReference>
<dbReference type="InterPro" id="IPR005821">
    <property type="entry name" value="Ion_trans_dom"/>
</dbReference>
<dbReference type="Proteomes" id="UP000649617">
    <property type="component" value="Unassembled WGS sequence"/>
</dbReference>
<evidence type="ECO:0000313" key="7">
    <source>
        <dbReference type="EMBL" id="CAE7386013.1"/>
    </source>
</evidence>
<keyword evidence="4 5" id="KW-0472">Membrane</keyword>
<dbReference type="Gene3D" id="1.20.120.350">
    <property type="entry name" value="Voltage-gated potassium channels. Chain C"/>
    <property type="match status" value="1"/>
</dbReference>
<proteinExistence type="predicted"/>
<dbReference type="Gene3D" id="1.10.287.70">
    <property type="match status" value="1"/>
</dbReference>
<evidence type="ECO:0000256" key="5">
    <source>
        <dbReference type="SAM" id="Phobius"/>
    </source>
</evidence>
<dbReference type="Gene3D" id="1.10.238.10">
    <property type="entry name" value="EF-hand"/>
    <property type="match status" value="1"/>
</dbReference>